<dbReference type="GO" id="GO:0007608">
    <property type="term" value="P:sensory perception of smell"/>
    <property type="evidence" value="ECO:0007669"/>
    <property type="project" value="TreeGrafter"/>
</dbReference>
<keyword evidence="3" id="KW-0964">Secreted</keyword>
<evidence type="ECO:0000256" key="4">
    <source>
        <dbReference type="ARBA" id="ARBA00022729"/>
    </source>
</evidence>
<name>A0A6M9TZE0_ZEUCU</name>
<feature type="chain" id="PRO_5026817961" evidence="5">
    <location>
        <begin position="24"/>
        <end position="147"/>
    </location>
</feature>
<evidence type="ECO:0000256" key="2">
    <source>
        <dbReference type="ARBA" id="ARBA00008098"/>
    </source>
</evidence>
<dbReference type="Gene3D" id="1.10.238.20">
    <property type="entry name" value="Pheromone/general odorant binding protein domain"/>
    <property type="match status" value="1"/>
</dbReference>
<gene>
    <name evidence="6" type="primary">OBP69a</name>
</gene>
<evidence type="ECO:0000256" key="1">
    <source>
        <dbReference type="ARBA" id="ARBA00004613"/>
    </source>
</evidence>
<dbReference type="OrthoDB" id="5978988at2759"/>
<dbReference type="SUPFAM" id="SSF47565">
    <property type="entry name" value="Insect pheromone/odorant-binding proteins"/>
    <property type="match status" value="1"/>
</dbReference>
<dbReference type="CDD" id="cd23992">
    <property type="entry name" value="PBP_GOBP"/>
    <property type="match status" value="1"/>
</dbReference>
<dbReference type="GO" id="GO:0005615">
    <property type="term" value="C:extracellular space"/>
    <property type="evidence" value="ECO:0007669"/>
    <property type="project" value="TreeGrafter"/>
</dbReference>
<protein>
    <submittedName>
        <fullName evidence="6">Odorant-binding protein</fullName>
    </submittedName>
</protein>
<evidence type="ECO:0000256" key="5">
    <source>
        <dbReference type="SAM" id="SignalP"/>
    </source>
</evidence>
<evidence type="ECO:0000256" key="3">
    <source>
        <dbReference type="ARBA" id="ARBA00022525"/>
    </source>
</evidence>
<feature type="signal peptide" evidence="5">
    <location>
        <begin position="1"/>
        <end position="23"/>
    </location>
</feature>
<keyword evidence="4 5" id="KW-0732">Signal</keyword>
<reference evidence="6" key="1">
    <citation type="journal article" date="2020" name="Mol. Phylogenet. Evol.">
        <title>Analyses of chemosensory genes provide insight into the evolution of behavioral differences to phytochemicals in Bactrocera species.</title>
        <authorList>
            <person name="Wu Z."/>
            <person name="Cui Y."/>
            <person name="Ma J."/>
            <person name="Qu M."/>
            <person name="Lin J."/>
        </authorList>
    </citation>
    <scope>NUCLEOTIDE SEQUENCE</scope>
</reference>
<dbReference type="InterPro" id="IPR006170">
    <property type="entry name" value="PBP/GOBP"/>
</dbReference>
<comment type="subcellular location">
    <subcellularLocation>
        <location evidence="1">Secreted</location>
    </subcellularLocation>
</comment>
<dbReference type="EMBL" id="MT474505">
    <property type="protein sequence ID" value="QKN21217.1"/>
    <property type="molecule type" value="mRNA"/>
</dbReference>
<comment type="similarity">
    <text evidence="2">Belongs to the PBP/GOBP family.</text>
</comment>
<accession>A0A6M9TZE0</accession>
<organism evidence="6">
    <name type="scientific">Zeugodacus cucurbitae</name>
    <name type="common">Melon fruit fly</name>
    <name type="synonym">Bactrocera cucurbitae</name>
    <dbReference type="NCBI Taxonomy" id="28588"/>
    <lineage>
        <taxon>Eukaryota</taxon>
        <taxon>Metazoa</taxon>
        <taxon>Ecdysozoa</taxon>
        <taxon>Arthropoda</taxon>
        <taxon>Hexapoda</taxon>
        <taxon>Insecta</taxon>
        <taxon>Pterygota</taxon>
        <taxon>Neoptera</taxon>
        <taxon>Endopterygota</taxon>
        <taxon>Diptera</taxon>
        <taxon>Brachycera</taxon>
        <taxon>Muscomorpha</taxon>
        <taxon>Tephritoidea</taxon>
        <taxon>Tephritidae</taxon>
        <taxon>Zeugodacus</taxon>
        <taxon>Zeugodacus</taxon>
    </lineage>
</organism>
<dbReference type="GO" id="GO:0005549">
    <property type="term" value="F:odorant binding"/>
    <property type="evidence" value="ECO:0007669"/>
    <property type="project" value="InterPro"/>
</dbReference>
<dbReference type="SMR" id="A0A6M9TZE0"/>
<dbReference type="PANTHER" id="PTHR11857:SF4">
    <property type="entry name" value="GENERAL ODORANT-BINDING PROTEIN 69A"/>
    <property type="match status" value="1"/>
</dbReference>
<dbReference type="SMART" id="SM00708">
    <property type="entry name" value="PhBP"/>
    <property type="match status" value="1"/>
</dbReference>
<dbReference type="PANTHER" id="PTHR11857">
    <property type="entry name" value="ODORANT BINDING PROTEIN-RELATED"/>
    <property type="match status" value="1"/>
</dbReference>
<evidence type="ECO:0000313" key="6">
    <source>
        <dbReference type="EMBL" id="QKN21217.1"/>
    </source>
</evidence>
<proteinExistence type="evidence at transcript level"/>
<dbReference type="AlphaFoldDB" id="A0A6M9TZE0"/>
<dbReference type="Pfam" id="PF01395">
    <property type="entry name" value="PBP_GOBP"/>
    <property type="match status" value="1"/>
</dbReference>
<sequence length="147" mass="16534">MNAKRLVFLLLIYQYKLLTEVEALEVPKHMISGVKKLTNICLKETGATEDLFKDARTTGKLPNNQNLKCFLHCVLDKIGLMDEDNIVHLDNLIEIMPPDFVPIIEQLHTACGTQSGADGCETAFLTVECYIKTNPYISKILFVTFGE</sequence>
<dbReference type="InterPro" id="IPR036728">
    <property type="entry name" value="PBP_GOBP_sf"/>
</dbReference>
<dbReference type="FunFam" id="1.10.238.20:FF:000001">
    <property type="entry name" value="General odorant-binding protein lush"/>
    <property type="match status" value="1"/>
</dbReference>